<keyword evidence="1" id="KW-0732">Signal</keyword>
<evidence type="ECO:0000313" key="2">
    <source>
        <dbReference type="EMBL" id="RHJ86190.1"/>
    </source>
</evidence>
<gene>
    <name evidence="2" type="ORF">DW099_15260</name>
</gene>
<dbReference type="Gene3D" id="2.60.40.1080">
    <property type="match status" value="1"/>
</dbReference>
<dbReference type="EMBL" id="QRMS01000004">
    <property type="protein sequence ID" value="RHJ86190.1"/>
    <property type="molecule type" value="Genomic_DNA"/>
</dbReference>
<name>A0A415DZD7_9FIRM</name>
<feature type="chain" id="PRO_5019507788" description="Fibronectin type-III domain-containing protein" evidence="1">
    <location>
        <begin position="25"/>
        <end position="597"/>
    </location>
</feature>
<feature type="signal peptide" evidence="1">
    <location>
        <begin position="1"/>
        <end position="24"/>
    </location>
</feature>
<dbReference type="OrthoDB" id="1818442at2"/>
<dbReference type="Gene3D" id="2.60.40.10">
    <property type="entry name" value="Immunoglobulins"/>
    <property type="match status" value="1"/>
</dbReference>
<protein>
    <recommendedName>
        <fullName evidence="4">Fibronectin type-III domain-containing protein</fullName>
    </recommendedName>
</protein>
<dbReference type="SUPFAM" id="SSF49265">
    <property type="entry name" value="Fibronectin type III"/>
    <property type="match status" value="1"/>
</dbReference>
<evidence type="ECO:0008006" key="4">
    <source>
        <dbReference type="Google" id="ProtNLM"/>
    </source>
</evidence>
<keyword evidence="3" id="KW-1185">Reference proteome</keyword>
<evidence type="ECO:0000256" key="1">
    <source>
        <dbReference type="SAM" id="SignalP"/>
    </source>
</evidence>
<organism evidence="2 3">
    <name type="scientific">Emergencia timonensis</name>
    <dbReference type="NCBI Taxonomy" id="1776384"/>
    <lineage>
        <taxon>Bacteria</taxon>
        <taxon>Bacillati</taxon>
        <taxon>Bacillota</taxon>
        <taxon>Clostridia</taxon>
        <taxon>Peptostreptococcales</taxon>
        <taxon>Anaerovoracaceae</taxon>
        <taxon>Emergencia</taxon>
    </lineage>
</organism>
<dbReference type="RefSeq" id="WP_118336260.1">
    <property type="nucleotide sequence ID" value="NZ_AP025567.1"/>
</dbReference>
<dbReference type="Proteomes" id="UP000284841">
    <property type="component" value="Unassembled WGS sequence"/>
</dbReference>
<accession>A0A415DZD7</accession>
<evidence type="ECO:0000313" key="3">
    <source>
        <dbReference type="Proteomes" id="UP000284841"/>
    </source>
</evidence>
<dbReference type="SUPFAM" id="SSF49373">
    <property type="entry name" value="Invasin/intimin cell-adhesion fragments"/>
    <property type="match status" value="1"/>
</dbReference>
<dbReference type="InterPro" id="IPR008964">
    <property type="entry name" value="Invasin/intimin_cell_adhesion"/>
</dbReference>
<sequence length="597" mass="63093">MKKLMALVLSVAMVICALPAAIFADDTAATATDLSTATIAAIADVTYTGKEIIPEVKVTLDGKEVAAANYDVAYESNTNVGEAKVTITGKAPAYTGSVTKNFNIIAKAFSNSNKPTINIPTQLTGADTIRGVKITWNGNTLAEGTDFAVEQPKEALAAGTETATIEFKGNYAGTVTHQFNVVTNDFSKAAVYFEQINQTYTFDGTEQKPAVRVELGGKTLVENTDYTVEYMNNVNAGTANIVVTGAGSYAGTKGVSFTINKAKLADAVLTISPDSYGTTGQPIMPTYTVKLGGYDLKATDYTAKATNNVNTGTATLTLSATDAGNFTGTISGTFTIAGKDVSTLDIALTGADDLKYDGTAKTPAVTVKDGAKTLVLGTDYTVTYENNVNAGTGKAIVKGIGTYAGEKTLEFKIKGAASKVITGYTTYTRYTNSVLFNLNARISTAEAGVTFKYTSADPEVATVDEDGYVTIVNTGVAKITVETVGTKTSDPASKVVTVKVKPVKPGVALSKPAKKQIKVQITKVKGATKYEVRYGRNGKYYSKYVKHIDSKYTKTSTTLKNRTSGKTYYVKVRAIKVLDNGDTLVGNWSANKKIKAK</sequence>
<reference evidence="2 3" key="1">
    <citation type="submission" date="2018-08" db="EMBL/GenBank/DDBJ databases">
        <title>A genome reference for cultivated species of the human gut microbiota.</title>
        <authorList>
            <person name="Zou Y."/>
            <person name="Xue W."/>
            <person name="Luo G."/>
        </authorList>
    </citation>
    <scope>NUCLEOTIDE SEQUENCE [LARGE SCALE GENOMIC DNA]</scope>
    <source>
        <strain evidence="2 3">AM07-24</strain>
    </source>
</reference>
<dbReference type="InterPro" id="IPR013783">
    <property type="entry name" value="Ig-like_fold"/>
</dbReference>
<proteinExistence type="predicted"/>
<dbReference type="STRING" id="1776384.GCA_900086585_01546"/>
<dbReference type="AlphaFoldDB" id="A0A415DZD7"/>
<dbReference type="InterPro" id="IPR036116">
    <property type="entry name" value="FN3_sf"/>
</dbReference>
<comment type="caution">
    <text evidence="2">The sequence shown here is derived from an EMBL/GenBank/DDBJ whole genome shotgun (WGS) entry which is preliminary data.</text>
</comment>